<dbReference type="InterPro" id="IPR059164">
    <property type="entry name" value="HAT_PRP39_C"/>
</dbReference>
<dbReference type="GO" id="GO:0030627">
    <property type="term" value="F:pre-mRNA 5'-splice site binding"/>
    <property type="evidence" value="ECO:0007669"/>
    <property type="project" value="TreeGrafter"/>
</dbReference>
<keyword evidence="2" id="KW-0507">mRNA processing</keyword>
<accession>F1LBJ1</accession>
<comment type="similarity">
    <text evidence="6">Belongs to the PRP39 family.</text>
</comment>
<keyword evidence="3" id="KW-0677">Repeat</keyword>
<dbReference type="SUPFAM" id="SSF48452">
    <property type="entry name" value="TPR-like"/>
    <property type="match status" value="1"/>
</dbReference>
<dbReference type="InterPro" id="IPR011990">
    <property type="entry name" value="TPR-like_helical_dom_sf"/>
</dbReference>
<dbReference type="InterPro" id="IPR003107">
    <property type="entry name" value="HAT"/>
</dbReference>
<evidence type="ECO:0000256" key="2">
    <source>
        <dbReference type="ARBA" id="ARBA00022664"/>
    </source>
</evidence>
<protein>
    <submittedName>
        <fullName evidence="8">Pre-mRNA-processing factor 39</fullName>
    </submittedName>
</protein>
<keyword evidence="5" id="KW-0539">Nucleus</keyword>
<evidence type="ECO:0000256" key="5">
    <source>
        <dbReference type="ARBA" id="ARBA00023242"/>
    </source>
</evidence>
<dbReference type="PANTHER" id="PTHR17204">
    <property type="entry name" value="PRE-MRNA PROCESSING PROTEIN PRP39-RELATED"/>
    <property type="match status" value="1"/>
</dbReference>
<dbReference type="Gene3D" id="1.25.40.10">
    <property type="entry name" value="Tetratricopeptide repeat domain"/>
    <property type="match status" value="1"/>
</dbReference>
<feature type="region of interest" description="Disordered" evidence="7">
    <location>
        <begin position="232"/>
        <end position="259"/>
    </location>
</feature>
<dbReference type="SMART" id="SM00386">
    <property type="entry name" value="HAT"/>
    <property type="match status" value="2"/>
</dbReference>
<evidence type="ECO:0000256" key="6">
    <source>
        <dbReference type="ARBA" id="ARBA00038019"/>
    </source>
</evidence>
<evidence type="ECO:0000256" key="1">
    <source>
        <dbReference type="ARBA" id="ARBA00004123"/>
    </source>
</evidence>
<name>F1LBJ1_ASCSU</name>
<feature type="compositionally biased region" description="Basic and acidic residues" evidence="7">
    <location>
        <begin position="238"/>
        <end position="253"/>
    </location>
</feature>
<reference evidence="8" key="1">
    <citation type="journal article" date="2011" name="Genome Res.">
        <title>Deep small RNA sequencing from the nematode Ascaris reveals conservation, functional diversification, and novel developmental profiles.</title>
        <authorList>
            <person name="Wang J."/>
            <person name="Czech B."/>
            <person name="Crunk A."/>
            <person name="Wallace A."/>
            <person name="Mitreva M."/>
            <person name="Hannon G.J."/>
            <person name="Davis R.E."/>
        </authorList>
    </citation>
    <scope>NUCLEOTIDE SEQUENCE</scope>
</reference>
<evidence type="ECO:0000256" key="7">
    <source>
        <dbReference type="SAM" id="MobiDB-lite"/>
    </source>
</evidence>
<comment type="subcellular location">
    <subcellularLocation>
        <location evidence="1">Nucleus</location>
    </subcellularLocation>
</comment>
<proteinExistence type="evidence at transcript level"/>
<dbReference type="GO" id="GO:0005685">
    <property type="term" value="C:U1 snRNP"/>
    <property type="evidence" value="ECO:0007669"/>
    <property type="project" value="TreeGrafter"/>
</dbReference>
<evidence type="ECO:0000256" key="4">
    <source>
        <dbReference type="ARBA" id="ARBA00023187"/>
    </source>
</evidence>
<sequence>MYEEMWIKYARYMNEIGEVERARDIYRRASGTHLPRKPNIHLAYSAFEEEHGDFETANAILAEFNRKHPGYAIIPLRRVGIERRMLTLNTPHGATPDYSSVISHFERLIQDPQTPRRLATFYALKLARFHAKTRNDRKLAEKILLDALTRDKDSEQLYLALIDLAYSAPIFDENAVLDALDSALNCEYLSNEEKLRFSQRKLDFLEDLGTDINKLQKHLEYHTQLQKTIEGIATSSKRKSDHESKGNHSEKRSHTTNANYGIPYVQQQQQYYVAATTTTDAYAAAAAAQQTAAGITTTYYYTTQPAASTVQLQQTY</sequence>
<evidence type="ECO:0000313" key="8">
    <source>
        <dbReference type="EMBL" id="ADY47495.1"/>
    </source>
</evidence>
<dbReference type="PANTHER" id="PTHR17204:SF5">
    <property type="entry name" value="PRE-MRNA-PROCESSING FACTOR 39"/>
    <property type="match status" value="1"/>
</dbReference>
<dbReference type="GO" id="GO:0000395">
    <property type="term" value="P:mRNA 5'-splice site recognition"/>
    <property type="evidence" value="ECO:0007669"/>
    <property type="project" value="TreeGrafter"/>
</dbReference>
<dbReference type="GO" id="GO:0000243">
    <property type="term" value="C:commitment complex"/>
    <property type="evidence" value="ECO:0007669"/>
    <property type="project" value="TreeGrafter"/>
</dbReference>
<evidence type="ECO:0000256" key="3">
    <source>
        <dbReference type="ARBA" id="ARBA00022737"/>
    </source>
</evidence>
<dbReference type="Pfam" id="PF23241">
    <property type="entry name" value="HAT_PRP39_C"/>
    <property type="match status" value="1"/>
</dbReference>
<dbReference type="GO" id="GO:0071004">
    <property type="term" value="C:U2-type prespliceosome"/>
    <property type="evidence" value="ECO:0007669"/>
    <property type="project" value="TreeGrafter"/>
</dbReference>
<dbReference type="AlphaFoldDB" id="F1LBJ1"/>
<keyword evidence="4" id="KW-0508">mRNA splicing</keyword>
<organism evidence="8">
    <name type="scientific">Ascaris suum</name>
    <name type="common">Pig roundworm</name>
    <name type="synonym">Ascaris lumbricoides</name>
    <dbReference type="NCBI Taxonomy" id="6253"/>
    <lineage>
        <taxon>Eukaryota</taxon>
        <taxon>Metazoa</taxon>
        <taxon>Ecdysozoa</taxon>
        <taxon>Nematoda</taxon>
        <taxon>Chromadorea</taxon>
        <taxon>Rhabditida</taxon>
        <taxon>Spirurina</taxon>
        <taxon>Ascaridomorpha</taxon>
        <taxon>Ascaridoidea</taxon>
        <taxon>Ascarididae</taxon>
        <taxon>Ascaris</taxon>
    </lineage>
</organism>
<dbReference type="EMBL" id="JI176439">
    <property type="protein sequence ID" value="ADY47495.1"/>
    <property type="molecule type" value="mRNA"/>
</dbReference>